<keyword evidence="5" id="KW-1185">Reference proteome</keyword>
<feature type="compositionally biased region" description="Acidic residues" evidence="2">
    <location>
        <begin position="220"/>
        <end position="230"/>
    </location>
</feature>
<evidence type="ECO:0000313" key="5">
    <source>
        <dbReference type="Proteomes" id="UP000253817"/>
    </source>
</evidence>
<feature type="region of interest" description="Disordered" evidence="2">
    <location>
        <begin position="215"/>
        <end position="245"/>
    </location>
</feature>
<protein>
    <submittedName>
        <fullName evidence="4">Uncharacterized protein</fullName>
    </submittedName>
</protein>
<feature type="coiled-coil region" evidence="1">
    <location>
        <begin position="180"/>
        <end position="211"/>
    </location>
</feature>
<dbReference type="EMBL" id="QICC01000010">
    <property type="protein sequence ID" value="RNM42566.1"/>
    <property type="molecule type" value="Genomic_DNA"/>
</dbReference>
<dbReference type="Proteomes" id="UP000270112">
    <property type="component" value="Unassembled WGS sequence"/>
</dbReference>
<dbReference type="EMBL" id="PPTT01000020">
    <property type="protein sequence ID" value="RDB67889.1"/>
    <property type="molecule type" value="Genomic_DNA"/>
</dbReference>
<proteinExistence type="predicted"/>
<reference evidence="6" key="2">
    <citation type="submission" date="2018-05" db="EMBL/GenBank/DDBJ databases">
        <title>Genome Sequencing of selected type strains of the family Eggerthellaceae.</title>
        <authorList>
            <person name="Danylec N."/>
            <person name="Stoll D.A."/>
            <person name="Doetsch A."/>
            <person name="Huch M."/>
        </authorList>
    </citation>
    <scope>NUCLEOTIDE SEQUENCE [LARGE SCALE GENOMIC DNA]</scope>
    <source>
        <strain evidence="6">DSM 16107</strain>
    </source>
</reference>
<comment type="caution">
    <text evidence="4">The sequence shown here is derived from an EMBL/GenBank/DDBJ whole genome shotgun (WGS) entry which is preliminary data.</text>
</comment>
<keyword evidence="1" id="KW-0175">Coiled coil</keyword>
<evidence type="ECO:0000313" key="6">
    <source>
        <dbReference type="Proteomes" id="UP000270112"/>
    </source>
</evidence>
<reference evidence="3 5" key="1">
    <citation type="journal article" date="2018" name="Elife">
        <title>Discovery and characterization of a prevalent human gut bacterial enzyme sufficient for the inactivation of a family of plant toxins.</title>
        <authorList>
            <person name="Koppel N."/>
            <person name="Bisanz J.E."/>
            <person name="Pandelia M.E."/>
            <person name="Turnbaugh P.J."/>
            <person name="Balskus E.P."/>
        </authorList>
    </citation>
    <scope>NUCLEOTIDE SEQUENCE [LARGE SCALE GENOMIC DNA]</scope>
    <source>
        <strain evidence="3 5">DSM 16107</strain>
    </source>
</reference>
<dbReference type="OrthoDB" id="3176577at2"/>
<dbReference type="AlphaFoldDB" id="A0A3N0J0N6"/>
<evidence type="ECO:0000313" key="3">
    <source>
        <dbReference type="EMBL" id="RDB67889.1"/>
    </source>
</evidence>
<dbReference type="Proteomes" id="UP000253817">
    <property type="component" value="Unassembled WGS sequence"/>
</dbReference>
<dbReference type="RefSeq" id="WP_114546885.1">
    <property type="nucleotide sequence ID" value="NZ_PPTT01000020.1"/>
</dbReference>
<evidence type="ECO:0000256" key="2">
    <source>
        <dbReference type="SAM" id="MobiDB-lite"/>
    </source>
</evidence>
<organism evidence="4 6">
    <name type="scientific">Eggerthella sinensis</name>
    <dbReference type="NCBI Taxonomy" id="242230"/>
    <lineage>
        <taxon>Bacteria</taxon>
        <taxon>Bacillati</taxon>
        <taxon>Actinomycetota</taxon>
        <taxon>Coriobacteriia</taxon>
        <taxon>Eggerthellales</taxon>
        <taxon>Eggerthellaceae</taxon>
        <taxon>Eggerthella</taxon>
    </lineage>
</organism>
<reference evidence="4" key="3">
    <citation type="journal article" date="2019" name="Microbiol. Resour. Announc.">
        <title>Draft Genome Sequences of Type Strains of Gordonibacter faecihominis, Paraeggerthella hongkongensis, Parvibacter caecicola,Slackia equolifaciens, Slackia faecicanis, and Slackia isoflavoniconvertens.</title>
        <authorList>
            <person name="Danylec N."/>
            <person name="Stoll D.A."/>
            <person name="Dotsch A."/>
            <person name="Huch M."/>
        </authorList>
    </citation>
    <scope>NUCLEOTIDE SEQUENCE</scope>
    <source>
        <strain evidence="4">DSM 16107</strain>
    </source>
</reference>
<sequence length="279" mass="30417">MAQPRPSLTLILDIDERLDSEELRLEISRCYAHVGSALVRTHPASEGAPENIARFLVKMGGRPYLHAGDEADRLWNDVLERWFANEFHKVGNNMLVFNRRQRDLHATELFFDWIEIELQDGELVAGLHLDTASGIDPACAALLSALRDARNAGTLGEGVRRVLMPTPAAYEEQQVAGQAAAAARVEAAEAARAQQAAERQAAREAAAAEAERLFLGSPELEGEEDGEDVDAGTAAGEDGADDPFALDEPAFAVDYRLWLVEYDDGSARVFDSARAAFVD</sequence>
<evidence type="ECO:0000256" key="1">
    <source>
        <dbReference type="SAM" id="Coils"/>
    </source>
</evidence>
<evidence type="ECO:0000313" key="4">
    <source>
        <dbReference type="EMBL" id="RNM42566.1"/>
    </source>
</evidence>
<gene>
    <name evidence="3" type="ORF">C1876_11575</name>
    <name evidence="4" type="ORF">DMP09_04265</name>
</gene>
<accession>A0A3N0J0N6</accession>
<name>A0A3N0J0N6_9ACTN</name>